<feature type="chain" id="PRO_5020338796" description="DUF4830 domain-containing protein" evidence="1">
    <location>
        <begin position="21"/>
        <end position="136"/>
    </location>
</feature>
<sequence length="136" mass="15276">MKKKWKILLACVVAVTAACAAAWYLLPRPAVGEDYEVQYINVGETLENITGQIDQNTCNALNDLLRQAERRGYRRNVFPRQLREDTVQIIGVDSHGPWFFELDGEACVLCDGQRGGYPIIDGEGLLKQVWALLPEP</sequence>
<evidence type="ECO:0000313" key="3">
    <source>
        <dbReference type="Proteomes" id="UP000298642"/>
    </source>
</evidence>
<organism evidence="2 3">
    <name type="scientific">Dysosmobacter welbionis</name>
    <dbReference type="NCBI Taxonomy" id="2093857"/>
    <lineage>
        <taxon>Bacteria</taxon>
        <taxon>Bacillati</taxon>
        <taxon>Bacillota</taxon>
        <taxon>Clostridia</taxon>
        <taxon>Eubacteriales</taxon>
        <taxon>Oscillospiraceae</taxon>
        <taxon>Dysosmobacter</taxon>
    </lineage>
</organism>
<proteinExistence type="predicted"/>
<dbReference type="EMBL" id="CP034413">
    <property type="protein sequence ID" value="QCI58276.1"/>
    <property type="molecule type" value="Genomic_DNA"/>
</dbReference>
<accession>A0A4D7AR19</accession>
<name>A0A4D7AR19_9FIRM</name>
<protein>
    <recommendedName>
        <fullName evidence="4">DUF4830 domain-containing protein</fullName>
    </recommendedName>
</protein>
<dbReference type="PROSITE" id="PS51257">
    <property type="entry name" value="PROKAR_LIPOPROTEIN"/>
    <property type="match status" value="1"/>
</dbReference>
<feature type="signal peptide" evidence="1">
    <location>
        <begin position="1"/>
        <end position="20"/>
    </location>
</feature>
<keyword evidence="1" id="KW-0732">Signal</keyword>
<reference evidence="3" key="1">
    <citation type="submission" date="2018-12" db="EMBL/GenBank/DDBJ databases">
        <title>Dusodibacter welbiota gen. nov., sp. nov., isolated from human faeces and emended description of the Oscillibacter genus.</title>
        <authorList>
            <person name="Le Roy T."/>
            <person name="Van der Smissen P."/>
            <person name="Delzenne N."/>
            <person name="Muccioli G."/>
            <person name="Collet J.F."/>
            <person name="Cani P.D."/>
        </authorList>
    </citation>
    <scope>NUCLEOTIDE SEQUENCE [LARGE SCALE GENOMIC DNA]</scope>
    <source>
        <strain evidence="3">J115</strain>
    </source>
</reference>
<evidence type="ECO:0008006" key="4">
    <source>
        <dbReference type="Google" id="ProtNLM"/>
    </source>
</evidence>
<evidence type="ECO:0000313" key="2">
    <source>
        <dbReference type="EMBL" id="QCI58276.1"/>
    </source>
</evidence>
<gene>
    <name evidence="2" type="ORF">EIO64_02725</name>
</gene>
<dbReference type="KEGG" id="obj:EIO64_02725"/>
<keyword evidence="3" id="KW-1185">Reference proteome</keyword>
<evidence type="ECO:0000256" key="1">
    <source>
        <dbReference type="SAM" id="SignalP"/>
    </source>
</evidence>
<dbReference type="RefSeq" id="WP_119311190.1">
    <property type="nucleotide sequence ID" value="NZ_CP034413.3"/>
</dbReference>
<dbReference type="AlphaFoldDB" id="A0A4D7AR19"/>
<dbReference type="Proteomes" id="UP000298642">
    <property type="component" value="Chromosome"/>
</dbReference>
<dbReference type="GeneID" id="89523283"/>